<accession>A0ABU8X2S5</accession>
<name>A0ABU8X2S5_9BURK</name>
<dbReference type="EMBL" id="JBBKZS010000001">
    <property type="protein sequence ID" value="MEJ8853313.1"/>
    <property type="molecule type" value="Genomic_DNA"/>
</dbReference>
<comment type="subcellular location">
    <subcellularLocation>
        <location evidence="1">Cell membrane</location>
    </subcellularLocation>
</comment>
<dbReference type="Proteomes" id="UP001367030">
    <property type="component" value="Unassembled WGS sequence"/>
</dbReference>
<dbReference type="PIRSF" id="PIRSF036354">
    <property type="entry name" value="NosR"/>
    <property type="match status" value="1"/>
</dbReference>
<feature type="transmembrane region" description="Helical" evidence="4">
    <location>
        <begin position="492"/>
        <end position="525"/>
    </location>
</feature>
<keyword evidence="2" id="KW-1003">Cell membrane</keyword>
<keyword evidence="4" id="KW-1133">Transmembrane helix</keyword>
<sequence length="704" mass="77217">MATSRWPWMAWLLAWLLLGVAGHAQAGMMTREALQKAFPPPLSVGEKDAQLPVWPIFKQDVTTPILAGYVFESIDFAPIPGFSGTPLNLLVALDPKGTFLDVRVLSHHEPVFLEGLGEAPLFRFADQYKGLSLQQNIKIGSNANRGEERGSANVYIDGVAKATASVRILNQSLLSSALRVARARLGFAGGQDPDQVARVRRDTFAPMDWDALSKAGLVQHRRITQGMVEKSFEDSGVELPVASHADDVFSDLYVAYLNAPSVGRNLLSESGWQHLLGRIDEGDHALLVIASGPYSFVGDKFVRGAVPDRLTLKQGDLPLELRDLDLDDPLKLPASLRGADAKVFRVIGPAGLDPAHTLNFALRVTRDKGMVYPERISRSFAVPYTLPADQVSLPESDNKGWQGIWRSRAWELAVLAAALALLSVVLARPKWIVATPARLARFRTGYLVFTLVFIGCFAQGQLSIVNITALVQALVARRDLAFFLYDPMTVALWAFVAVTLVVWGRGTFCGWLCPFGAMQELVALVARYAGIRRIKLHRDVDARLKWAKYAVLAVIVGLAVVSPAWTDSAVEIEPFKTAITLGFVRSWPFVAWAVALLLLNVFLYKGFCRYLCPLGAGLGLLGRVRLLRWIPRRQECGTPCQTCRHRCEYQAIQPGGAIVYEECFQCLDCVAIHDSPQRCAPLIAGARHRTIAIRPLPALAGSGA</sequence>
<dbReference type="InterPro" id="IPR011399">
    <property type="entry name" value="NosR"/>
</dbReference>
<evidence type="ECO:0000256" key="2">
    <source>
        <dbReference type="ARBA" id="ARBA00022475"/>
    </source>
</evidence>
<protein>
    <submittedName>
        <fullName evidence="6">4Fe-4S binding protein</fullName>
    </submittedName>
</protein>
<dbReference type="Pfam" id="PF12801">
    <property type="entry name" value="Fer4_5"/>
    <property type="match status" value="2"/>
</dbReference>
<feature type="transmembrane region" description="Helical" evidence="4">
    <location>
        <begin position="447"/>
        <end position="472"/>
    </location>
</feature>
<feature type="domain" description="FMN-binding" evidence="5">
    <location>
        <begin position="81"/>
        <end position="180"/>
    </location>
</feature>
<gene>
    <name evidence="6" type="ORF">WKW79_01960</name>
</gene>
<feature type="transmembrane region" description="Helical" evidence="4">
    <location>
        <begin position="546"/>
        <end position="566"/>
    </location>
</feature>
<dbReference type="Pfam" id="PF04205">
    <property type="entry name" value="FMN_bind"/>
    <property type="match status" value="1"/>
</dbReference>
<dbReference type="PANTHER" id="PTHR30224">
    <property type="entry name" value="ELECTRON TRANSPORT PROTEIN"/>
    <property type="match status" value="1"/>
</dbReference>
<organism evidence="6 7">
    <name type="scientific">Variovorax robiniae</name>
    <dbReference type="NCBI Taxonomy" id="1836199"/>
    <lineage>
        <taxon>Bacteria</taxon>
        <taxon>Pseudomonadati</taxon>
        <taxon>Pseudomonadota</taxon>
        <taxon>Betaproteobacteria</taxon>
        <taxon>Burkholderiales</taxon>
        <taxon>Comamonadaceae</taxon>
        <taxon>Variovorax</taxon>
    </lineage>
</organism>
<dbReference type="InterPro" id="IPR007329">
    <property type="entry name" value="FMN-bd"/>
</dbReference>
<dbReference type="InterPro" id="IPR052378">
    <property type="entry name" value="NosR_regulator"/>
</dbReference>
<keyword evidence="3 4" id="KW-0472">Membrane</keyword>
<evidence type="ECO:0000256" key="4">
    <source>
        <dbReference type="SAM" id="Phobius"/>
    </source>
</evidence>
<evidence type="ECO:0000313" key="6">
    <source>
        <dbReference type="EMBL" id="MEJ8853313.1"/>
    </source>
</evidence>
<evidence type="ECO:0000313" key="7">
    <source>
        <dbReference type="Proteomes" id="UP001367030"/>
    </source>
</evidence>
<keyword evidence="4" id="KW-0812">Transmembrane</keyword>
<dbReference type="InterPro" id="IPR017896">
    <property type="entry name" value="4Fe4S_Fe-S-bd"/>
</dbReference>
<proteinExistence type="predicted"/>
<evidence type="ECO:0000256" key="3">
    <source>
        <dbReference type="ARBA" id="ARBA00023136"/>
    </source>
</evidence>
<dbReference type="SUPFAM" id="SSF54862">
    <property type="entry name" value="4Fe-4S ferredoxins"/>
    <property type="match status" value="1"/>
</dbReference>
<feature type="transmembrane region" description="Helical" evidence="4">
    <location>
        <begin position="586"/>
        <end position="604"/>
    </location>
</feature>
<keyword evidence="7" id="KW-1185">Reference proteome</keyword>
<dbReference type="RefSeq" id="WP_340333409.1">
    <property type="nucleotide sequence ID" value="NZ_JBBKZS010000001.1"/>
</dbReference>
<comment type="caution">
    <text evidence="6">The sequence shown here is derived from an EMBL/GenBank/DDBJ whole genome shotgun (WGS) entry which is preliminary data.</text>
</comment>
<evidence type="ECO:0000256" key="1">
    <source>
        <dbReference type="ARBA" id="ARBA00004236"/>
    </source>
</evidence>
<reference evidence="6 7" key="1">
    <citation type="submission" date="2024-03" db="EMBL/GenBank/DDBJ databases">
        <title>Novel species of the genus Variovorax.</title>
        <authorList>
            <person name="Liu Q."/>
            <person name="Xin Y.-H."/>
        </authorList>
    </citation>
    <scope>NUCLEOTIDE SEQUENCE [LARGE SCALE GENOMIC DNA]</scope>
    <source>
        <strain evidence="6 7">KACC 18901</strain>
    </source>
</reference>
<dbReference type="SMART" id="SM00900">
    <property type="entry name" value="FMN_bind"/>
    <property type="match status" value="1"/>
</dbReference>
<evidence type="ECO:0000259" key="5">
    <source>
        <dbReference type="SMART" id="SM00900"/>
    </source>
</evidence>
<dbReference type="PANTHER" id="PTHR30224:SF4">
    <property type="entry name" value="ELECTRON TRANSPORT PROTEIN YCCM-RELATED"/>
    <property type="match status" value="1"/>
</dbReference>